<dbReference type="Proteomes" id="UP001597097">
    <property type="component" value="Unassembled WGS sequence"/>
</dbReference>
<dbReference type="EMBL" id="JBHUCM010000047">
    <property type="protein sequence ID" value="MFD1545269.1"/>
    <property type="molecule type" value="Genomic_DNA"/>
</dbReference>
<name>A0ABW4GSC6_9ACTN</name>
<sequence length="101" mass="11213">MSKAVVIRYETRADAAEENQRLVERVFDELNEATPPGFRYAAFRLADGVSFLHVVISEGDDSPLSRLPAFAEFQRRASERMAGSPTRSDAALVGSYRFCAP</sequence>
<evidence type="ECO:0008006" key="3">
    <source>
        <dbReference type="Google" id="ProtNLM"/>
    </source>
</evidence>
<keyword evidence="2" id="KW-1185">Reference proteome</keyword>
<proteinExistence type="predicted"/>
<evidence type="ECO:0000313" key="2">
    <source>
        <dbReference type="Proteomes" id="UP001597097"/>
    </source>
</evidence>
<dbReference type="RefSeq" id="WP_219532144.1">
    <property type="nucleotide sequence ID" value="NZ_JAHKRM010000013.1"/>
</dbReference>
<evidence type="ECO:0000313" key="1">
    <source>
        <dbReference type="EMBL" id="MFD1545269.1"/>
    </source>
</evidence>
<organism evidence="1 2">
    <name type="scientific">Nonomuraea guangzhouensis</name>
    <dbReference type="NCBI Taxonomy" id="1291555"/>
    <lineage>
        <taxon>Bacteria</taxon>
        <taxon>Bacillati</taxon>
        <taxon>Actinomycetota</taxon>
        <taxon>Actinomycetes</taxon>
        <taxon>Streptosporangiales</taxon>
        <taxon>Streptosporangiaceae</taxon>
        <taxon>Nonomuraea</taxon>
    </lineage>
</organism>
<gene>
    <name evidence="1" type="ORF">ACFSJ0_50085</name>
</gene>
<accession>A0ABW4GSC6</accession>
<comment type="caution">
    <text evidence="1">The sequence shown here is derived from an EMBL/GenBank/DDBJ whole genome shotgun (WGS) entry which is preliminary data.</text>
</comment>
<protein>
    <recommendedName>
        <fullName evidence="3">Antibiotic biosynthesis monooxygenase</fullName>
    </recommendedName>
</protein>
<reference evidence="2" key="1">
    <citation type="journal article" date="2019" name="Int. J. Syst. Evol. Microbiol.">
        <title>The Global Catalogue of Microorganisms (GCM) 10K type strain sequencing project: providing services to taxonomists for standard genome sequencing and annotation.</title>
        <authorList>
            <consortium name="The Broad Institute Genomics Platform"/>
            <consortium name="The Broad Institute Genome Sequencing Center for Infectious Disease"/>
            <person name="Wu L."/>
            <person name="Ma J."/>
        </authorList>
    </citation>
    <scope>NUCLEOTIDE SEQUENCE [LARGE SCALE GENOMIC DNA]</scope>
    <source>
        <strain evidence="2">CGMCC 1.15399</strain>
    </source>
</reference>